<feature type="domain" description="HTH cro/C1-type" evidence="3">
    <location>
        <begin position="30"/>
        <end position="84"/>
    </location>
</feature>
<evidence type="ECO:0000259" key="3">
    <source>
        <dbReference type="PROSITE" id="PS50943"/>
    </source>
</evidence>
<evidence type="ECO:0000313" key="5">
    <source>
        <dbReference type="Proteomes" id="UP001224644"/>
    </source>
</evidence>
<dbReference type="SMART" id="SM00530">
    <property type="entry name" value="HTH_XRE"/>
    <property type="match status" value="1"/>
</dbReference>
<gene>
    <name evidence="4" type="ORF">QWZ12_07145</name>
</gene>
<accession>A0ABT8BFS0</accession>
<protein>
    <submittedName>
        <fullName evidence="4">Helix-turn-helix transcriptional regulator</fullName>
    </submittedName>
</protein>
<dbReference type="Proteomes" id="UP001224644">
    <property type="component" value="Unassembled WGS sequence"/>
</dbReference>
<dbReference type="Gene3D" id="1.10.260.40">
    <property type="entry name" value="lambda repressor-like DNA-binding domains"/>
    <property type="match status" value="1"/>
</dbReference>
<evidence type="ECO:0000256" key="2">
    <source>
        <dbReference type="SAM" id="MobiDB-lite"/>
    </source>
</evidence>
<dbReference type="SUPFAM" id="SSF47413">
    <property type="entry name" value="lambda repressor-like DNA-binding domains"/>
    <property type="match status" value="1"/>
</dbReference>
<proteinExistence type="predicted"/>
<comment type="caution">
    <text evidence="4">The sequence shown here is derived from an EMBL/GenBank/DDBJ whole genome shotgun (WGS) entry which is preliminary data.</text>
</comment>
<dbReference type="InterPro" id="IPR010982">
    <property type="entry name" value="Lambda_DNA-bd_dom_sf"/>
</dbReference>
<keyword evidence="1" id="KW-0238">DNA-binding</keyword>
<dbReference type="CDD" id="cd00093">
    <property type="entry name" value="HTH_XRE"/>
    <property type="match status" value="1"/>
</dbReference>
<evidence type="ECO:0000313" key="4">
    <source>
        <dbReference type="EMBL" id="MDN3590390.1"/>
    </source>
</evidence>
<dbReference type="PROSITE" id="PS50943">
    <property type="entry name" value="HTH_CROC1"/>
    <property type="match status" value="1"/>
</dbReference>
<organism evidence="4 5">
    <name type="scientific">Methylobacterium adhaesivum</name>
    <dbReference type="NCBI Taxonomy" id="333297"/>
    <lineage>
        <taxon>Bacteria</taxon>
        <taxon>Pseudomonadati</taxon>
        <taxon>Pseudomonadota</taxon>
        <taxon>Alphaproteobacteria</taxon>
        <taxon>Hyphomicrobiales</taxon>
        <taxon>Methylobacteriaceae</taxon>
        <taxon>Methylobacterium</taxon>
    </lineage>
</organism>
<reference evidence="5" key="1">
    <citation type="journal article" date="2019" name="Int. J. Syst. Evol. Microbiol.">
        <title>The Global Catalogue of Microorganisms (GCM) 10K type strain sequencing project: providing services to taxonomists for standard genome sequencing and annotation.</title>
        <authorList>
            <consortium name="The Broad Institute Genomics Platform"/>
            <consortium name="The Broad Institute Genome Sequencing Center for Infectious Disease"/>
            <person name="Wu L."/>
            <person name="Ma J."/>
        </authorList>
    </citation>
    <scope>NUCLEOTIDE SEQUENCE [LARGE SCALE GENOMIC DNA]</scope>
    <source>
        <strain evidence="5">CECT 7069</strain>
    </source>
</reference>
<keyword evidence="5" id="KW-1185">Reference proteome</keyword>
<dbReference type="PANTHER" id="PTHR46558">
    <property type="entry name" value="TRACRIPTIONAL REGULATORY PROTEIN-RELATED-RELATED"/>
    <property type="match status" value="1"/>
</dbReference>
<sequence length="142" mass="15568">MTSDNKRKIEKGMMVDAHKEGSAGEIGHRIKSLRRSAGLSQANLGSALGVTFQQVQKYESGRSKIAADKLHQIAQTMGVDISYFYETKPEGGPSDRPAPAPSPGADTTETIFRESFEKIRDPRARYLLSELARVICEIEAGK</sequence>
<feature type="region of interest" description="Disordered" evidence="2">
    <location>
        <begin position="85"/>
        <end position="108"/>
    </location>
</feature>
<evidence type="ECO:0000256" key="1">
    <source>
        <dbReference type="ARBA" id="ARBA00023125"/>
    </source>
</evidence>
<dbReference type="PANTHER" id="PTHR46558:SF11">
    <property type="entry name" value="HTH-TYPE TRANSCRIPTIONAL REGULATOR XRE"/>
    <property type="match status" value="1"/>
</dbReference>
<dbReference type="EMBL" id="JAUFPX010000004">
    <property type="protein sequence ID" value="MDN3590390.1"/>
    <property type="molecule type" value="Genomic_DNA"/>
</dbReference>
<name>A0ABT8BFS0_9HYPH</name>
<dbReference type="RefSeq" id="WP_238227556.1">
    <property type="nucleotide sequence ID" value="NZ_BPQD01000030.1"/>
</dbReference>
<dbReference type="InterPro" id="IPR001387">
    <property type="entry name" value="Cro/C1-type_HTH"/>
</dbReference>
<dbReference type="Pfam" id="PF01381">
    <property type="entry name" value="HTH_3"/>
    <property type="match status" value="1"/>
</dbReference>